<dbReference type="EMBL" id="JAGHQM010000600">
    <property type="protein sequence ID" value="KAH0559424.1"/>
    <property type="molecule type" value="Genomic_DNA"/>
</dbReference>
<sequence length="169" mass="19532">MEKAPIEVLSGMMDEPEPPYDSLSTDFGSLDEVETHYELLRCQTSALDSARYWYPNAGGKKIGLLFERKPHLSNQLGRENISDHLLKHLEDLRRASVNFFKLRAVDCCIDERGIITWRFLPSRDGCWYSDEVVRQTRDRLLEDAWRLEESGRGDTIVFLSILISVTNTH</sequence>
<dbReference type="Proteomes" id="UP000750711">
    <property type="component" value="Unassembled WGS sequence"/>
</dbReference>
<evidence type="ECO:0000313" key="2">
    <source>
        <dbReference type="Proteomes" id="UP000750711"/>
    </source>
</evidence>
<evidence type="ECO:0000313" key="1">
    <source>
        <dbReference type="EMBL" id="KAH0559424.1"/>
    </source>
</evidence>
<protein>
    <submittedName>
        <fullName evidence="1">Uncharacterized protein</fullName>
    </submittedName>
</protein>
<gene>
    <name evidence="1" type="ORF">GP486_004058</name>
</gene>
<reference evidence="1" key="1">
    <citation type="submission" date="2021-03" db="EMBL/GenBank/DDBJ databases">
        <title>Comparative genomics and phylogenomic investigation of the class Geoglossomycetes provide insights into ecological specialization and systematics.</title>
        <authorList>
            <person name="Melie T."/>
            <person name="Pirro S."/>
            <person name="Miller A.N."/>
            <person name="Quandt A."/>
        </authorList>
    </citation>
    <scope>NUCLEOTIDE SEQUENCE</scope>
    <source>
        <strain evidence="1">CAQ_001_2017</strain>
    </source>
</reference>
<comment type="caution">
    <text evidence="1">The sequence shown here is derived from an EMBL/GenBank/DDBJ whole genome shotgun (WGS) entry which is preliminary data.</text>
</comment>
<keyword evidence="2" id="KW-1185">Reference proteome</keyword>
<organism evidence="1 2">
    <name type="scientific">Trichoglossum hirsutum</name>
    <dbReference type="NCBI Taxonomy" id="265104"/>
    <lineage>
        <taxon>Eukaryota</taxon>
        <taxon>Fungi</taxon>
        <taxon>Dikarya</taxon>
        <taxon>Ascomycota</taxon>
        <taxon>Pezizomycotina</taxon>
        <taxon>Geoglossomycetes</taxon>
        <taxon>Geoglossales</taxon>
        <taxon>Geoglossaceae</taxon>
        <taxon>Trichoglossum</taxon>
    </lineage>
</organism>
<accession>A0A9P8RPS3</accession>
<dbReference type="AlphaFoldDB" id="A0A9P8RPS3"/>
<name>A0A9P8RPS3_9PEZI</name>
<proteinExistence type="predicted"/>